<feature type="domain" description="GH29D-like beta-sandwich" evidence="3">
    <location>
        <begin position="213"/>
        <end position="278"/>
    </location>
</feature>
<evidence type="ECO:0000256" key="1">
    <source>
        <dbReference type="ARBA" id="ARBA00022729"/>
    </source>
</evidence>
<feature type="domain" description="SbsA Ig-like" evidence="2">
    <location>
        <begin position="286"/>
        <end position="386"/>
    </location>
</feature>
<accession>A0ABM7X1J0</accession>
<gene>
    <name evidence="4" type="ORF">AMOR_46610</name>
</gene>
<name>A0ABM7X1J0_9BACT</name>
<dbReference type="Gene3D" id="3.30.1920.20">
    <property type="match status" value="1"/>
</dbReference>
<proteinExistence type="predicted"/>
<dbReference type="Pfam" id="PF13205">
    <property type="entry name" value="Big_5"/>
    <property type="match status" value="1"/>
</dbReference>
<evidence type="ECO:0000313" key="4">
    <source>
        <dbReference type="EMBL" id="BDG05665.1"/>
    </source>
</evidence>
<evidence type="ECO:0000259" key="2">
    <source>
        <dbReference type="Pfam" id="PF13205"/>
    </source>
</evidence>
<evidence type="ECO:0000313" key="5">
    <source>
        <dbReference type="Proteomes" id="UP001162891"/>
    </source>
</evidence>
<evidence type="ECO:0008006" key="6">
    <source>
        <dbReference type="Google" id="ProtNLM"/>
    </source>
</evidence>
<reference evidence="5" key="1">
    <citation type="journal article" date="2022" name="Int. J. Syst. Evol. Microbiol.">
        <title>Anaeromyxobacter oryzae sp. nov., Anaeromyxobacter diazotrophicus sp. nov. and Anaeromyxobacter paludicola sp. nov., isolated from paddy soils.</title>
        <authorList>
            <person name="Itoh H."/>
            <person name="Xu Z."/>
            <person name="Mise K."/>
            <person name="Masuda Y."/>
            <person name="Ushijima N."/>
            <person name="Hayakawa C."/>
            <person name="Shiratori Y."/>
            <person name="Senoo K."/>
        </authorList>
    </citation>
    <scope>NUCLEOTIDE SEQUENCE [LARGE SCALE GENOMIC DNA]</scope>
    <source>
        <strain evidence="5">Red232</strain>
    </source>
</reference>
<dbReference type="Proteomes" id="UP001162891">
    <property type="component" value="Chromosome"/>
</dbReference>
<dbReference type="RefSeq" id="WP_248354696.1">
    <property type="nucleotide sequence ID" value="NZ_AP025591.1"/>
</dbReference>
<organism evidence="4 5">
    <name type="scientific">Anaeromyxobacter oryzae</name>
    <dbReference type="NCBI Taxonomy" id="2918170"/>
    <lineage>
        <taxon>Bacteria</taxon>
        <taxon>Pseudomonadati</taxon>
        <taxon>Myxococcota</taxon>
        <taxon>Myxococcia</taxon>
        <taxon>Myxococcales</taxon>
        <taxon>Cystobacterineae</taxon>
        <taxon>Anaeromyxobacteraceae</taxon>
        <taxon>Anaeromyxobacter</taxon>
    </lineage>
</organism>
<keyword evidence="5" id="KW-1185">Reference proteome</keyword>
<evidence type="ECO:0000259" key="3">
    <source>
        <dbReference type="Pfam" id="PF13290"/>
    </source>
</evidence>
<dbReference type="InterPro" id="IPR059177">
    <property type="entry name" value="GH29D-like_dom"/>
</dbReference>
<keyword evidence="1" id="KW-0732">Signal</keyword>
<dbReference type="EMBL" id="AP025591">
    <property type="protein sequence ID" value="BDG05665.1"/>
    <property type="molecule type" value="Genomic_DNA"/>
</dbReference>
<dbReference type="InterPro" id="IPR032812">
    <property type="entry name" value="SbsA_Ig"/>
</dbReference>
<protein>
    <recommendedName>
        <fullName evidence="6">SbsA Ig-like domain-containing protein</fullName>
    </recommendedName>
</protein>
<dbReference type="Pfam" id="PF13290">
    <property type="entry name" value="CHB_HEX_C_1"/>
    <property type="match status" value="1"/>
</dbReference>
<dbReference type="Gene3D" id="2.60.40.3710">
    <property type="match status" value="1"/>
</dbReference>
<sequence length="1177" mass="119437">MGPDWLDVARRALVGAALLTACTRSGAPTQQPSPRSRVVATISGEVDAVAGTLALGSDERSTSASVSGPYVAAAFVDVPVVQDGVPGQGPANTVELVTERAATVAGGCGAVDGFEGDIRLRSFYAGYELRNAYVEIVSITPTGREACNSAPAVDGVSDQYGLFAYGTLAGTGASAVATWRFRLPDATRFTFTGRVVAEVVDATPPTTSATPLGKAFDAPQVVTLACADAGSGCAATYYTLDGSEPTTTSPVYAGPIAVTSSATIRFFSVDAAGNAEAPQAQTYAIDTVAPTVVAVSPRDAQGDVTAGAVVRVTFSEPMDPATVAEAVTLTGPGGRVSGTVALDSGSTWAFTPAAPLDVATRYTVAVSTAARDPVGHALAAPHASWFVTVTSPVVVSGAGSANYVNRGVAQDASGNRLAIYSANTYAGAKLLWSYYAAATGTWTPAQAIYSYRSIAPPELPVNAKVVASGSKFLVAWQNQKDSALESAIFTNGTPGTVTKHWQLRYESSGPAFDLAGNGTGFAIAGSDYATNHVYGAVYNGTSWDFVTGSVDSGASRADYPSVAPLGTTSYVAAYRASGTAVYTSRYNAVSHTWSPTLLPGASGTSTMLAPAVAASGTRACVGWGTTTGAVMVSTDLGTGTFGTATNLSTGVGEPASAISAAANGNRFAVVWNKYGATYQPGTPSYWTGGRELTGTLPGYVVSSAVAPAGDGFVASLRINATLGSPPAHVSVNKDVAASGFAWMNEVQAESWAEDVKDVTISGRAGGPALLAWDRDDGSAPRVEAKTYDGTTLGTEVLLSDPPVPGSAGAAVRLARNGNGDVLAAWHQDDGGMLAVFAALRRGGAWGPPLRLARHARDPEVASDGTGFLVVFRDMPTFSASNLTAVEYAGDTWGAPVTLQTNASRHAVASDGSTYASTWEYGGALINAAIKGTAGWSASVTVSTSTTAKRPAIAARPGEYVVAWYLDVNTNSRYVRARSATVTSTSGAWSWGADTTVFSGSAAVSSGPALAAGPGGYAVAWGDATAARAALRSGATWGTPAVLASTGNCGLTRIAPSATGWLAAFDCSGVQLASYAAGAWGSPIQPGLVATDLAVASDGARYKVLARVADGASTSLKQIDVAAGTAYPPLVLSSGTSPSVAPVEAGLSVLHDGTDWVGAWIQQGPDPVVNRVNVRTAF</sequence>